<dbReference type="Proteomes" id="UP000193144">
    <property type="component" value="Unassembled WGS sequence"/>
</dbReference>
<protein>
    <submittedName>
        <fullName evidence="1">Uncharacterized protein</fullName>
    </submittedName>
</protein>
<evidence type="ECO:0000313" key="1">
    <source>
        <dbReference type="EMBL" id="ORY16011.1"/>
    </source>
</evidence>
<dbReference type="AlphaFoldDB" id="A0A1Y2A0G3"/>
<accession>A0A1Y2A0G3</accession>
<name>A0A1Y2A0G3_9PLEO</name>
<sequence>MCGVCYSWTPLALYEDDDDGALPILKNTSRRTWPLADLLLLSFNKSLSSADMSVLLDRLPKFSPATFYVFLGFELLIPHSVEYKGERPTQSKSVHGLFAGSDKNLPKNKNCRCQKIMPFFWTSLAQAAARSTVRTTVRLARIQPVPSQFVSTYGR</sequence>
<gene>
    <name evidence="1" type="ORF">BCR34DRAFT_145047</name>
</gene>
<organism evidence="1 2">
    <name type="scientific">Clohesyomyces aquaticus</name>
    <dbReference type="NCBI Taxonomy" id="1231657"/>
    <lineage>
        <taxon>Eukaryota</taxon>
        <taxon>Fungi</taxon>
        <taxon>Dikarya</taxon>
        <taxon>Ascomycota</taxon>
        <taxon>Pezizomycotina</taxon>
        <taxon>Dothideomycetes</taxon>
        <taxon>Pleosporomycetidae</taxon>
        <taxon>Pleosporales</taxon>
        <taxon>Lindgomycetaceae</taxon>
        <taxon>Clohesyomyces</taxon>
    </lineage>
</organism>
<evidence type="ECO:0000313" key="2">
    <source>
        <dbReference type="Proteomes" id="UP000193144"/>
    </source>
</evidence>
<comment type="caution">
    <text evidence="1">The sequence shown here is derived from an EMBL/GenBank/DDBJ whole genome shotgun (WGS) entry which is preliminary data.</text>
</comment>
<reference evidence="1 2" key="1">
    <citation type="submission" date="2016-07" db="EMBL/GenBank/DDBJ databases">
        <title>Pervasive Adenine N6-methylation of Active Genes in Fungi.</title>
        <authorList>
            <consortium name="DOE Joint Genome Institute"/>
            <person name="Mondo S.J."/>
            <person name="Dannebaum R.O."/>
            <person name="Kuo R.C."/>
            <person name="Labutti K."/>
            <person name="Haridas S."/>
            <person name="Kuo A."/>
            <person name="Salamov A."/>
            <person name="Ahrendt S.R."/>
            <person name="Lipzen A."/>
            <person name="Sullivan W."/>
            <person name="Andreopoulos W.B."/>
            <person name="Clum A."/>
            <person name="Lindquist E."/>
            <person name="Daum C."/>
            <person name="Ramamoorthy G.K."/>
            <person name="Gryganskyi A."/>
            <person name="Culley D."/>
            <person name="Magnuson J.K."/>
            <person name="James T.Y."/>
            <person name="O'Malley M.A."/>
            <person name="Stajich J.E."/>
            <person name="Spatafora J.W."/>
            <person name="Visel A."/>
            <person name="Grigoriev I.V."/>
        </authorList>
    </citation>
    <scope>NUCLEOTIDE SEQUENCE [LARGE SCALE GENOMIC DNA]</scope>
    <source>
        <strain evidence="1 2">CBS 115471</strain>
    </source>
</reference>
<keyword evidence="2" id="KW-1185">Reference proteome</keyword>
<dbReference type="EMBL" id="MCFA01000021">
    <property type="protein sequence ID" value="ORY16011.1"/>
    <property type="molecule type" value="Genomic_DNA"/>
</dbReference>
<proteinExistence type="predicted"/>